<keyword evidence="1 6" id="KW-0436">Ligase</keyword>
<evidence type="ECO:0000256" key="3">
    <source>
        <dbReference type="ARBA" id="ARBA00022741"/>
    </source>
</evidence>
<dbReference type="GO" id="GO:0032267">
    <property type="term" value="F:tRNA(Ile)-lysidine synthase activity"/>
    <property type="evidence" value="ECO:0007669"/>
    <property type="project" value="UniProtKB-EC"/>
</dbReference>
<comment type="catalytic activity">
    <reaction evidence="5 6">
        <text>cytidine(34) in tRNA(Ile2) + L-lysine + ATP = lysidine(34) in tRNA(Ile2) + AMP + diphosphate + H(+)</text>
        <dbReference type="Rhea" id="RHEA:43744"/>
        <dbReference type="Rhea" id="RHEA-COMP:10625"/>
        <dbReference type="Rhea" id="RHEA-COMP:10670"/>
        <dbReference type="ChEBI" id="CHEBI:15378"/>
        <dbReference type="ChEBI" id="CHEBI:30616"/>
        <dbReference type="ChEBI" id="CHEBI:32551"/>
        <dbReference type="ChEBI" id="CHEBI:33019"/>
        <dbReference type="ChEBI" id="CHEBI:82748"/>
        <dbReference type="ChEBI" id="CHEBI:83665"/>
        <dbReference type="ChEBI" id="CHEBI:456215"/>
        <dbReference type="EC" id="6.3.4.19"/>
    </reaction>
</comment>
<dbReference type="InterPro" id="IPR011063">
    <property type="entry name" value="TilS/TtcA_N"/>
</dbReference>
<organism evidence="8 9">
    <name type="scientific">Thioclava indica</name>
    <dbReference type="NCBI Taxonomy" id="1353528"/>
    <lineage>
        <taxon>Bacteria</taxon>
        <taxon>Pseudomonadati</taxon>
        <taxon>Pseudomonadota</taxon>
        <taxon>Alphaproteobacteria</taxon>
        <taxon>Rhodobacterales</taxon>
        <taxon>Paracoccaceae</taxon>
        <taxon>Thioclava</taxon>
    </lineage>
</organism>
<keyword evidence="4 6" id="KW-0067">ATP-binding</keyword>
<feature type="domain" description="tRNA(Ile)-lysidine/2-thiocytidine synthase N-terminal" evidence="7">
    <location>
        <begin position="20"/>
        <end position="193"/>
    </location>
</feature>
<dbReference type="GO" id="GO:0005737">
    <property type="term" value="C:cytoplasm"/>
    <property type="evidence" value="ECO:0007669"/>
    <property type="project" value="UniProtKB-SubCell"/>
</dbReference>
<comment type="similarity">
    <text evidence="6">Belongs to the tRNA(Ile)-lysidine synthase family.</text>
</comment>
<evidence type="ECO:0000256" key="6">
    <source>
        <dbReference type="HAMAP-Rule" id="MF_01161"/>
    </source>
</evidence>
<evidence type="ECO:0000256" key="4">
    <source>
        <dbReference type="ARBA" id="ARBA00022840"/>
    </source>
</evidence>
<dbReference type="PANTHER" id="PTHR43033:SF1">
    <property type="entry name" value="TRNA(ILE)-LYSIDINE SYNTHASE-RELATED"/>
    <property type="match status" value="1"/>
</dbReference>
<evidence type="ECO:0000256" key="1">
    <source>
        <dbReference type="ARBA" id="ARBA00022598"/>
    </source>
</evidence>
<dbReference type="InterPro" id="IPR014729">
    <property type="entry name" value="Rossmann-like_a/b/a_fold"/>
</dbReference>
<dbReference type="InterPro" id="IPR012094">
    <property type="entry name" value="tRNA_Ile_lys_synt"/>
</dbReference>
<dbReference type="PANTHER" id="PTHR43033">
    <property type="entry name" value="TRNA(ILE)-LYSIDINE SYNTHASE-RELATED"/>
    <property type="match status" value="1"/>
</dbReference>
<proteinExistence type="inferred from homology"/>
<sequence length="406" mass="44226">MSDLATLAKTAFDPDAPRRVGVAVSGGSDSMATLHLLAPFYEVHAVTVDHGLRPEAGAEAQFVAAACARLGVPHQVLHWRGSEATGNLMDAARRARMRLIGDWARGQGLDHIALGHTADDQAETFLMRLAREAGLEGLSGMRRSYQSDGAHWHRPFLDVTRAELRQYLRDAGIAWVDDPSNSDPRFERVRARAALAGLSDIGITAEGLARVVGHLAQARAALDAGLELFVADYVVQDRGALRIDRAAFTRDLAPELQRRLLNAALIWVSGADYPPRAAKLERFLHDPEPCTLHGCQIIRHGAYLYVAREFSAVADLRVPCDQIWDGWSLEALDGQDVSGLTIAALGPSGLPQCPDWRATNLPREALLASPAIWAQEKLIAAPFAGFENGWKARKEASSFAATIFRR</sequence>
<comment type="function">
    <text evidence="6">Ligates lysine onto the cytidine present at position 34 of the AUA codon-specific tRNA(Ile) that contains the anticodon CAU, in an ATP-dependent manner. Cytidine is converted to lysidine, thus changing the amino acid specificity of the tRNA from methionine to isoleucine.</text>
</comment>
<comment type="subcellular location">
    <subcellularLocation>
        <location evidence="6">Cytoplasm</location>
    </subcellularLocation>
</comment>
<dbReference type="SUPFAM" id="SSF52402">
    <property type="entry name" value="Adenine nucleotide alpha hydrolases-like"/>
    <property type="match status" value="1"/>
</dbReference>
<dbReference type="STRING" id="1353528.DT23_17350"/>
<dbReference type="eggNOG" id="COG0037">
    <property type="taxonomic scope" value="Bacteria"/>
</dbReference>
<dbReference type="RefSeq" id="WP_038132001.1">
    <property type="nucleotide sequence ID" value="NZ_AUNB01000045.1"/>
</dbReference>
<keyword evidence="6" id="KW-0963">Cytoplasm</keyword>
<keyword evidence="2 6" id="KW-0819">tRNA processing</keyword>
<dbReference type="HAMAP" id="MF_01161">
    <property type="entry name" value="tRNA_Ile_lys_synt"/>
    <property type="match status" value="1"/>
</dbReference>
<dbReference type="GO" id="GO:0005524">
    <property type="term" value="F:ATP binding"/>
    <property type="evidence" value="ECO:0007669"/>
    <property type="project" value="UniProtKB-UniRule"/>
</dbReference>
<dbReference type="InterPro" id="IPR012795">
    <property type="entry name" value="tRNA_Ile_lys_synt_N"/>
</dbReference>
<evidence type="ECO:0000313" key="9">
    <source>
        <dbReference type="Proteomes" id="UP000027471"/>
    </source>
</evidence>
<comment type="domain">
    <text evidence="6">The N-terminal region contains the highly conserved SGGXDS motif, predicted to be a P-loop motif involved in ATP binding.</text>
</comment>
<evidence type="ECO:0000256" key="5">
    <source>
        <dbReference type="ARBA" id="ARBA00048539"/>
    </source>
</evidence>
<comment type="caution">
    <text evidence="8">The sequence shown here is derived from an EMBL/GenBank/DDBJ whole genome shotgun (WGS) entry which is preliminary data.</text>
</comment>
<gene>
    <name evidence="6" type="primary">tilS</name>
    <name evidence="8" type="ORF">DT23_17350</name>
</gene>
<reference evidence="8 9" key="1">
    <citation type="journal article" date="2015" name="Antonie Van Leeuwenhoek">
        <title>Thioclava indica sp. nov., isolated from surface seawater of the Indian Ocean.</title>
        <authorList>
            <person name="Liu Y."/>
            <person name="Lai Q."/>
            <person name="Du J."/>
            <person name="Xu H."/>
            <person name="Jiang L."/>
            <person name="Shao Z."/>
        </authorList>
    </citation>
    <scope>NUCLEOTIDE SEQUENCE [LARGE SCALE GENOMIC DNA]</scope>
    <source>
        <strain evidence="8 9">DT23-4</strain>
    </source>
</reference>
<dbReference type="NCBIfam" id="TIGR02432">
    <property type="entry name" value="lysidine_TilS_N"/>
    <property type="match status" value="1"/>
</dbReference>
<name>A0A074JMY3_9RHOB</name>
<dbReference type="CDD" id="cd01992">
    <property type="entry name" value="TilS_N"/>
    <property type="match status" value="1"/>
</dbReference>
<feature type="binding site" evidence="6">
    <location>
        <begin position="25"/>
        <end position="30"/>
    </location>
    <ligand>
        <name>ATP</name>
        <dbReference type="ChEBI" id="CHEBI:30616"/>
    </ligand>
</feature>
<protein>
    <recommendedName>
        <fullName evidence="6">tRNA(Ile)-lysidine synthase</fullName>
        <ecNumber evidence="6">6.3.4.19</ecNumber>
    </recommendedName>
    <alternativeName>
        <fullName evidence="6">tRNA(Ile)-2-lysyl-cytidine synthase</fullName>
    </alternativeName>
    <alternativeName>
        <fullName evidence="6">tRNA(Ile)-lysidine synthetase</fullName>
    </alternativeName>
</protein>
<dbReference type="EMBL" id="AUNB01000045">
    <property type="protein sequence ID" value="KEO56943.1"/>
    <property type="molecule type" value="Genomic_DNA"/>
</dbReference>
<evidence type="ECO:0000259" key="7">
    <source>
        <dbReference type="Pfam" id="PF01171"/>
    </source>
</evidence>
<dbReference type="Pfam" id="PF01171">
    <property type="entry name" value="ATP_bind_3"/>
    <property type="match status" value="1"/>
</dbReference>
<dbReference type="EC" id="6.3.4.19" evidence="6"/>
<keyword evidence="9" id="KW-1185">Reference proteome</keyword>
<keyword evidence="3 6" id="KW-0547">Nucleotide-binding</keyword>
<evidence type="ECO:0000313" key="8">
    <source>
        <dbReference type="EMBL" id="KEO56943.1"/>
    </source>
</evidence>
<evidence type="ECO:0000256" key="2">
    <source>
        <dbReference type="ARBA" id="ARBA00022694"/>
    </source>
</evidence>
<accession>A0A074JMY3</accession>
<dbReference type="GO" id="GO:0006400">
    <property type="term" value="P:tRNA modification"/>
    <property type="evidence" value="ECO:0007669"/>
    <property type="project" value="UniProtKB-UniRule"/>
</dbReference>
<dbReference type="Proteomes" id="UP000027471">
    <property type="component" value="Unassembled WGS sequence"/>
</dbReference>
<dbReference type="AlphaFoldDB" id="A0A074JMY3"/>
<dbReference type="Gene3D" id="3.40.50.620">
    <property type="entry name" value="HUPs"/>
    <property type="match status" value="1"/>
</dbReference>